<accession>A3XIQ4</accession>
<evidence type="ECO:0000259" key="1">
    <source>
        <dbReference type="Pfam" id="PF06094"/>
    </source>
</evidence>
<reference evidence="2 3" key="1">
    <citation type="journal article" date="2007" name="Nature">
        <title>Light stimulates growth of proteorhodopsin-containing marine Flavobacteria.</title>
        <authorList>
            <person name="Gomez-Consarnau L."/>
            <person name="Gonzalez J.M."/>
            <person name="Coll-Llado M."/>
            <person name="Gourdon P."/>
            <person name="Pascher T."/>
            <person name="Neutze R."/>
            <person name="Pedros-Alio C."/>
            <person name="Pinhassi J."/>
        </authorList>
    </citation>
    <scope>NUCLEOTIDE SEQUENCE [LARGE SCALE GENOMIC DNA]</scope>
    <source>
        <strain evidence="2 3">MED217</strain>
    </source>
</reference>
<keyword evidence="3" id="KW-1185">Reference proteome</keyword>
<gene>
    <name evidence="2" type="ORF">MED217_06017</name>
</gene>
<dbReference type="Pfam" id="PF06094">
    <property type="entry name" value="GGACT"/>
    <property type="match status" value="1"/>
</dbReference>
<feature type="domain" description="Gamma-glutamylcyclotransferase AIG2-like" evidence="1">
    <location>
        <begin position="11"/>
        <end position="111"/>
    </location>
</feature>
<dbReference type="OrthoDB" id="9798388at2"/>
<evidence type="ECO:0000313" key="3">
    <source>
        <dbReference type="Proteomes" id="UP000001601"/>
    </source>
</evidence>
<dbReference type="InterPro" id="IPR009288">
    <property type="entry name" value="AIG2-like_dom"/>
</dbReference>
<name>A3XIQ4_LEEBM</name>
<sequence>MGSSAETSVFIFSYGTLQDRQIQQELYGRTLSGHQDSLSSYILSTINLPENSLEQNTYFIAEYTGNPNDSIGGFCYEITSAELLITDAYEGAAYTRKSVRLNSGRACLVYIKA</sequence>
<dbReference type="Proteomes" id="UP000001601">
    <property type="component" value="Unassembled WGS sequence"/>
</dbReference>
<dbReference type="InterPro" id="IPR013024">
    <property type="entry name" value="GGCT-like"/>
</dbReference>
<organism evidence="2 3">
    <name type="scientific">Leeuwenhoekiella blandensis (strain CECT 7118 / CCUG 51940 / KCTC 22103 / MED217)</name>
    <name type="common">Flavobacterium sp. (strain MED217)</name>
    <dbReference type="NCBI Taxonomy" id="398720"/>
    <lineage>
        <taxon>Bacteria</taxon>
        <taxon>Pseudomonadati</taxon>
        <taxon>Bacteroidota</taxon>
        <taxon>Flavobacteriia</taxon>
        <taxon>Flavobacteriales</taxon>
        <taxon>Flavobacteriaceae</taxon>
        <taxon>Leeuwenhoekiella</taxon>
    </lineage>
</organism>
<evidence type="ECO:0000313" key="2">
    <source>
        <dbReference type="EMBL" id="EAQ50565.1"/>
    </source>
</evidence>
<dbReference type="EMBL" id="AANC01000002">
    <property type="protein sequence ID" value="EAQ50565.1"/>
    <property type="molecule type" value="Genomic_DNA"/>
</dbReference>
<dbReference type="SUPFAM" id="SSF110857">
    <property type="entry name" value="Gamma-glutamyl cyclotransferase-like"/>
    <property type="match status" value="1"/>
</dbReference>
<dbReference type="InterPro" id="IPR036568">
    <property type="entry name" value="GGCT-like_sf"/>
</dbReference>
<proteinExistence type="predicted"/>
<dbReference type="CDD" id="cd06661">
    <property type="entry name" value="GGCT_like"/>
    <property type="match status" value="1"/>
</dbReference>
<dbReference type="RefSeq" id="WP_009779587.1">
    <property type="nucleotide sequence ID" value="NZ_CH672395.1"/>
</dbReference>
<protein>
    <recommendedName>
        <fullName evidence="1">Gamma-glutamylcyclotransferase AIG2-like domain-containing protein</fullName>
    </recommendedName>
</protein>
<dbReference type="Gene3D" id="3.10.490.10">
    <property type="entry name" value="Gamma-glutamyl cyclotransferase-like"/>
    <property type="match status" value="1"/>
</dbReference>
<dbReference type="AlphaFoldDB" id="A3XIQ4"/>
<dbReference type="STRING" id="398720.MED217_06017"/>
<dbReference type="eggNOG" id="COG2105">
    <property type="taxonomic scope" value="Bacteria"/>
</dbReference>
<dbReference type="HOGENOM" id="CLU_152489_0_0_10"/>
<comment type="caution">
    <text evidence="2">The sequence shown here is derived from an EMBL/GenBank/DDBJ whole genome shotgun (WGS) entry which is preliminary data.</text>
</comment>